<keyword evidence="8" id="KW-1185">Reference proteome</keyword>
<dbReference type="Proteomes" id="UP001144471">
    <property type="component" value="Unassembled WGS sequence"/>
</dbReference>
<comment type="similarity">
    <text evidence="1">In the C-terminal section; belongs to the class-I pyridoxal-phosphate-dependent aminotransferase family.</text>
</comment>
<dbReference type="InterPro" id="IPR051446">
    <property type="entry name" value="HTH_trans_reg/aminotransferase"/>
</dbReference>
<dbReference type="InterPro" id="IPR004839">
    <property type="entry name" value="Aminotransferase_I/II_large"/>
</dbReference>
<dbReference type="PANTHER" id="PTHR46577">
    <property type="entry name" value="HTH-TYPE TRANSCRIPTIONAL REGULATORY PROTEIN GABR"/>
    <property type="match status" value="1"/>
</dbReference>
<reference evidence="7" key="1">
    <citation type="submission" date="2022-12" db="EMBL/GenBank/DDBJ databases">
        <title>Reference genome sequencing for broad-spectrum identification of bacterial and archaeal isolates by mass spectrometry.</title>
        <authorList>
            <person name="Sekiguchi Y."/>
            <person name="Tourlousse D.M."/>
        </authorList>
    </citation>
    <scope>NUCLEOTIDE SEQUENCE</scope>
    <source>
        <strain evidence="7">10succ1</strain>
    </source>
</reference>
<proteinExistence type="inferred from homology"/>
<evidence type="ECO:0000256" key="4">
    <source>
        <dbReference type="ARBA" id="ARBA00023125"/>
    </source>
</evidence>
<evidence type="ECO:0000256" key="3">
    <source>
        <dbReference type="ARBA" id="ARBA00023015"/>
    </source>
</evidence>
<dbReference type="CDD" id="cd07377">
    <property type="entry name" value="WHTH_GntR"/>
    <property type="match status" value="1"/>
</dbReference>
<dbReference type="EMBL" id="BSDY01000010">
    <property type="protein sequence ID" value="GLI56748.1"/>
    <property type="molecule type" value="Genomic_DNA"/>
</dbReference>
<dbReference type="InterPro" id="IPR015421">
    <property type="entry name" value="PyrdxlP-dep_Trfase_major"/>
</dbReference>
<dbReference type="GO" id="GO:0003700">
    <property type="term" value="F:DNA-binding transcription factor activity"/>
    <property type="evidence" value="ECO:0007669"/>
    <property type="project" value="InterPro"/>
</dbReference>
<dbReference type="SUPFAM" id="SSF46785">
    <property type="entry name" value="Winged helix' DNA-binding domain"/>
    <property type="match status" value="1"/>
</dbReference>
<dbReference type="CDD" id="cd00609">
    <property type="entry name" value="AAT_like"/>
    <property type="match status" value="1"/>
</dbReference>
<dbReference type="InterPro" id="IPR036390">
    <property type="entry name" value="WH_DNA-bd_sf"/>
</dbReference>
<dbReference type="GO" id="GO:0030170">
    <property type="term" value="F:pyridoxal phosphate binding"/>
    <property type="evidence" value="ECO:0007669"/>
    <property type="project" value="InterPro"/>
</dbReference>
<dbReference type="InterPro" id="IPR015422">
    <property type="entry name" value="PyrdxlP-dep_Trfase_small"/>
</dbReference>
<dbReference type="SMART" id="SM00345">
    <property type="entry name" value="HTH_GNTR"/>
    <property type="match status" value="1"/>
</dbReference>
<dbReference type="Pfam" id="PF00392">
    <property type="entry name" value="GntR"/>
    <property type="match status" value="1"/>
</dbReference>
<organism evidence="7 8">
    <name type="scientific">Propionigenium maris DSM 9537</name>
    <dbReference type="NCBI Taxonomy" id="1123000"/>
    <lineage>
        <taxon>Bacteria</taxon>
        <taxon>Fusobacteriati</taxon>
        <taxon>Fusobacteriota</taxon>
        <taxon>Fusobacteriia</taxon>
        <taxon>Fusobacteriales</taxon>
        <taxon>Fusobacteriaceae</taxon>
        <taxon>Propionigenium</taxon>
    </lineage>
</organism>
<evidence type="ECO:0000256" key="5">
    <source>
        <dbReference type="ARBA" id="ARBA00023163"/>
    </source>
</evidence>
<protein>
    <submittedName>
        <fullName evidence="7">GntR family transcriptional regulator</fullName>
    </submittedName>
</protein>
<comment type="caution">
    <text evidence="7">The sequence shown here is derived from an EMBL/GenBank/DDBJ whole genome shotgun (WGS) entry which is preliminary data.</text>
</comment>
<gene>
    <name evidence="7" type="ORF">PM10SUCC1_22620</name>
</gene>
<keyword evidence="5" id="KW-0804">Transcription</keyword>
<evidence type="ECO:0000313" key="7">
    <source>
        <dbReference type="EMBL" id="GLI56748.1"/>
    </source>
</evidence>
<evidence type="ECO:0000259" key="6">
    <source>
        <dbReference type="PROSITE" id="PS50949"/>
    </source>
</evidence>
<keyword evidence="3" id="KW-0805">Transcription regulation</keyword>
<keyword evidence="4" id="KW-0238">DNA-binding</keyword>
<dbReference type="Gene3D" id="3.40.640.10">
    <property type="entry name" value="Type I PLP-dependent aspartate aminotransferase-like (Major domain)"/>
    <property type="match status" value="1"/>
</dbReference>
<dbReference type="InterPro" id="IPR015424">
    <property type="entry name" value="PyrdxlP-dep_Trfase"/>
</dbReference>
<dbReference type="InterPro" id="IPR036388">
    <property type="entry name" value="WH-like_DNA-bd_sf"/>
</dbReference>
<feature type="domain" description="HTH gntR-type" evidence="6">
    <location>
        <begin position="14"/>
        <end position="82"/>
    </location>
</feature>
<dbReference type="Gene3D" id="3.90.1150.10">
    <property type="entry name" value="Aspartate Aminotransferase, domain 1"/>
    <property type="match status" value="1"/>
</dbReference>
<dbReference type="Pfam" id="PF00155">
    <property type="entry name" value="Aminotran_1_2"/>
    <property type="match status" value="1"/>
</dbReference>
<name>A0A9W6LNL9_9FUSO</name>
<dbReference type="PANTHER" id="PTHR46577:SF1">
    <property type="entry name" value="HTH-TYPE TRANSCRIPTIONAL REGULATORY PROTEIN GABR"/>
    <property type="match status" value="1"/>
</dbReference>
<sequence>MKKNLINIDPSDKTPIYKQIYKEIKERIDRAELVENTKLPSIRQLSMQLGINNLTILKAYNLLESKGYIYKKQGSGVFVKKRELSLYFEPPKDVLESFKGGETVVQDTIDFVSGTPSKSILPFDEFKDISIKLLERDGVDLLTYHNTRGYDQLRAHITERLKSRDIFISKRNLQITSGAQQGLDLILKVLLSQKNNKVVVGRPTYHGALNTFRKECKIYSVGMDRDGFDLEELEEILKEENIAFIYTMMDFESPTGISWSDEKKEKLIELAERYNTYIVEDDCLSDLYFHKRKLPLKSLDRENKYVISIKSFSKALVPGIRLGYMILPDELTQKIVSAKFTSDISSSGLNQRILLEFLESGTFDKHLNKLRRLYKKRYGVVREAIEDSNLTITYDIEGGFYVWIALPKGIDGNIFYLNCKKAGISILPGNVFFLNEGRVTHFRLSFAAADEEQIVEGIQRMNKVLFQMTAE</sequence>
<dbReference type="GO" id="GO:0003677">
    <property type="term" value="F:DNA binding"/>
    <property type="evidence" value="ECO:0007669"/>
    <property type="project" value="UniProtKB-KW"/>
</dbReference>
<dbReference type="InterPro" id="IPR000524">
    <property type="entry name" value="Tscrpt_reg_HTH_GntR"/>
</dbReference>
<evidence type="ECO:0000256" key="1">
    <source>
        <dbReference type="ARBA" id="ARBA00005384"/>
    </source>
</evidence>
<evidence type="ECO:0000256" key="2">
    <source>
        <dbReference type="ARBA" id="ARBA00022898"/>
    </source>
</evidence>
<keyword evidence="2" id="KW-0663">Pyridoxal phosphate</keyword>
<accession>A0A9W6LNL9</accession>
<dbReference type="Gene3D" id="1.10.10.10">
    <property type="entry name" value="Winged helix-like DNA-binding domain superfamily/Winged helix DNA-binding domain"/>
    <property type="match status" value="1"/>
</dbReference>
<dbReference type="AlphaFoldDB" id="A0A9W6LNL9"/>
<dbReference type="PROSITE" id="PS50949">
    <property type="entry name" value="HTH_GNTR"/>
    <property type="match status" value="1"/>
</dbReference>
<dbReference type="RefSeq" id="WP_281836086.1">
    <property type="nucleotide sequence ID" value="NZ_BSDY01000010.1"/>
</dbReference>
<evidence type="ECO:0000313" key="8">
    <source>
        <dbReference type="Proteomes" id="UP001144471"/>
    </source>
</evidence>
<dbReference type="SUPFAM" id="SSF53383">
    <property type="entry name" value="PLP-dependent transferases"/>
    <property type="match status" value="1"/>
</dbReference>